<evidence type="ECO:0000256" key="6">
    <source>
        <dbReference type="ARBA" id="ARBA00032535"/>
    </source>
</evidence>
<dbReference type="InterPro" id="IPR010766">
    <property type="entry name" value="DRTGG"/>
</dbReference>
<evidence type="ECO:0000256" key="8">
    <source>
        <dbReference type="PROSITE-ProRule" id="PRU00703"/>
    </source>
</evidence>
<comment type="catalytic activity">
    <reaction evidence="7">
        <text>diphosphate + H2O = 2 phosphate + H(+)</text>
        <dbReference type="Rhea" id="RHEA:24576"/>
        <dbReference type="ChEBI" id="CHEBI:15377"/>
        <dbReference type="ChEBI" id="CHEBI:15378"/>
        <dbReference type="ChEBI" id="CHEBI:33019"/>
        <dbReference type="ChEBI" id="CHEBI:43474"/>
        <dbReference type="EC" id="3.6.1.1"/>
    </reaction>
</comment>
<name>A0ABN1JTP0_9CLOT</name>
<dbReference type="Proteomes" id="UP001501510">
    <property type="component" value="Unassembled WGS sequence"/>
</dbReference>
<dbReference type="Gene3D" id="3.40.1390.20">
    <property type="entry name" value="HprK N-terminal domain-like"/>
    <property type="match status" value="1"/>
</dbReference>
<feature type="domain" description="CBS" evidence="9">
    <location>
        <begin position="74"/>
        <end position="132"/>
    </location>
</feature>
<keyword evidence="3" id="KW-0479">Metal-binding</keyword>
<dbReference type="Pfam" id="PF02833">
    <property type="entry name" value="DHHA2"/>
    <property type="match status" value="1"/>
</dbReference>
<evidence type="ECO:0000313" key="10">
    <source>
        <dbReference type="EMBL" id="GAA0746173.1"/>
    </source>
</evidence>
<evidence type="ECO:0000256" key="4">
    <source>
        <dbReference type="ARBA" id="ARBA00022801"/>
    </source>
</evidence>
<dbReference type="RefSeq" id="WP_343763495.1">
    <property type="nucleotide sequence ID" value="NZ_BAAACG010000019.1"/>
</dbReference>
<dbReference type="PANTHER" id="PTHR12112">
    <property type="entry name" value="BNIP - RELATED"/>
    <property type="match status" value="1"/>
</dbReference>
<dbReference type="InterPro" id="IPR038222">
    <property type="entry name" value="DHHA2_dom_sf"/>
</dbReference>
<dbReference type="SUPFAM" id="SSF54631">
    <property type="entry name" value="CBS-domain pair"/>
    <property type="match status" value="1"/>
</dbReference>
<dbReference type="InterPro" id="IPR000644">
    <property type="entry name" value="CBS_dom"/>
</dbReference>
<dbReference type="CDD" id="cd04597">
    <property type="entry name" value="CBS_pair_inorgPPase"/>
    <property type="match status" value="1"/>
</dbReference>
<evidence type="ECO:0000259" key="9">
    <source>
        <dbReference type="PROSITE" id="PS51371"/>
    </source>
</evidence>
<dbReference type="NCBIfam" id="NF003877">
    <property type="entry name" value="PRK05427.1"/>
    <property type="match status" value="1"/>
</dbReference>
<feature type="domain" description="CBS" evidence="9">
    <location>
        <begin position="252"/>
        <end position="310"/>
    </location>
</feature>
<reference evidence="10 11" key="1">
    <citation type="journal article" date="2019" name="Int. J. Syst. Evol. Microbiol.">
        <title>The Global Catalogue of Microorganisms (GCM) 10K type strain sequencing project: providing services to taxonomists for standard genome sequencing and annotation.</title>
        <authorList>
            <consortium name="The Broad Institute Genomics Platform"/>
            <consortium name="The Broad Institute Genome Sequencing Center for Infectious Disease"/>
            <person name="Wu L."/>
            <person name="Ma J."/>
        </authorList>
    </citation>
    <scope>NUCLEOTIDE SEQUENCE [LARGE SCALE GENOMIC DNA]</scope>
    <source>
        <strain evidence="10 11">JCM 1407</strain>
    </source>
</reference>
<dbReference type="InterPro" id="IPR046342">
    <property type="entry name" value="CBS_dom_sf"/>
</dbReference>
<dbReference type="SMART" id="SM01131">
    <property type="entry name" value="DHHA2"/>
    <property type="match status" value="1"/>
</dbReference>
<dbReference type="Gene3D" id="3.10.310.20">
    <property type="entry name" value="DHHA2 domain"/>
    <property type="match status" value="1"/>
</dbReference>
<dbReference type="Gene3D" id="3.10.580.10">
    <property type="entry name" value="CBS-domain"/>
    <property type="match status" value="1"/>
</dbReference>
<comment type="caution">
    <text evidence="10">The sequence shown here is derived from an EMBL/GenBank/DDBJ whole genome shotgun (WGS) entry which is preliminary data.</text>
</comment>
<keyword evidence="8" id="KW-0129">CBS domain</keyword>
<sequence length="548" mass="60608">MNNTIYITGHKNPDTDSICSALCYEDLKKKLGFKNVKASRLGNVNNETKFALDYFGVDAPALIDTVKTQISDLDIDKISAISQNLSLKKAWSIMEEKNVKTLPVADENGKLVGLASLSNITSTYMGIWHNDVLTKCGALLSDIRDTLSAEIVYEANNNSKFQGKIIVASMQPENMKNHIKNGDIVICGNRFDTQEAILNCSASLMVITGNHSIDDSIIKKAKEANCSLIVTPYDSFTTSLLITQSLPVSYIMTKENISSFKLTDFVEDVKEAMLKTRFRNYPVVDENNCIVGTISRYHLMSAKKKQVILVDHNESEQSVDGLNESEILEVIDHHKIGNIETDAPIYFRNQPVGCTATIITNMFFENGLTPSKKIAGLLSSAIISDTLLFKSPTSTELDKITLKKLAEIAEIDPEKYSVEMFKAGTSLKGKTVKQLLHEDFKNFSLEGHKIGVGQVSTMDAESFNPLKEDMIKLMEKEAEEDSYDGLVLILTDLLKEGSYVYAIGKDSEVIASAFGKELEDGYSLYAPGVLSRKKQVVPPITKAIKDNN</sequence>
<dbReference type="InterPro" id="IPR038763">
    <property type="entry name" value="DHH_sf"/>
</dbReference>
<dbReference type="PANTHER" id="PTHR12112:SF22">
    <property type="entry name" value="MANGANESE-DEPENDENT INORGANIC PYROPHOSPHATASE-RELATED"/>
    <property type="match status" value="1"/>
</dbReference>
<evidence type="ECO:0000256" key="1">
    <source>
        <dbReference type="ARBA" id="ARBA00001936"/>
    </source>
</evidence>
<dbReference type="SUPFAM" id="SSF75138">
    <property type="entry name" value="HprK N-terminal domain-like"/>
    <property type="match status" value="1"/>
</dbReference>
<dbReference type="Pfam" id="PF07085">
    <property type="entry name" value="DRTGG"/>
    <property type="match status" value="1"/>
</dbReference>
<protein>
    <recommendedName>
        <fullName evidence="2">inorganic diphosphatase</fullName>
        <ecNumber evidence="2">3.6.1.1</ecNumber>
    </recommendedName>
    <alternativeName>
        <fullName evidence="6">Pyrophosphate phospho-hydrolase</fullName>
    </alternativeName>
</protein>
<keyword evidence="4" id="KW-0378">Hydrolase</keyword>
<dbReference type="EC" id="3.6.1.1" evidence="2"/>
<dbReference type="SMART" id="SM00116">
    <property type="entry name" value="CBS"/>
    <property type="match status" value="2"/>
</dbReference>
<organism evidence="10 11">
    <name type="scientific">Clostridium oceanicum</name>
    <dbReference type="NCBI Taxonomy" id="1543"/>
    <lineage>
        <taxon>Bacteria</taxon>
        <taxon>Bacillati</taxon>
        <taxon>Bacillota</taxon>
        <taxon>Clostridia</taxon>
        <taxon>Eubacteriales</taxon>
        <taxon>Clostridiaceae</taxon>
        <taxon>Clostridium</taxon>
    </lineage>
</organism>
<dbReference type="InterPro" id="IPR028979">
    <property type="entry name" value="Ser_kin/Pase_Hpr-like_N_sf"/>
</dbReference>
<dbReference type="NCBIfam" id="NF011443">
    <property type="entry name" value="PRK14869.1-5"/>
    <property type="match status" value="1"/>
</dbReference>
<dbReference type="EMBL" id="BAAACG010000019">
    <property type="protein sequence ID" value="GAA0746173.1"/>
    <property type="molecule type" value="Genomic_DNA"/>
</dbReference>
<dbReference type="NCBIfam" id="NF011442">
    <property type="entry name" value="PRK14869.1-4"/>
    <property type="match status" value="1"/>
</dbReference>
<gene>
    <name evidence="10" type="ORF">GCM10008906_33460</name>
</gene>
<dbReference type="PROSITE" id="PS51371">
    <property type="entry name" value="CBS"/>
    <property type="match status" value="2"/>
</dbReference>
<evidence type="ECO:0000256" key="5">
    <source>
        <dbReference type="ARBA" id="ARBA00023211"/>
    </source>
</evidence>
<evidence type="ECO:0000313" key="11">
    <source>
        <dbReference type="Proteomes" id="UP001501510"/>
    </source>
</evidence>
<evidence type="ECO:0000256" key="3">
    <source>
        <dbReference type="ARBA" id="ARBA00022723"/>
    </source>
</evidence>
<proteinExistence type="predicted"/>
<evidence type="ECO:0000256" key="2">
    <source>
        <dbReference type="ARBA" id="ARBA00012146"/>
    </source>
</evidence>
<accession>A0ABN1JTP0</accession>
<dbReference type="InterPro" id="IPR004097">
    <property type="entry name" value="DHHA2"/>
</dbReference>
<comment type="cofactor">
    <cofactor evidence="1">
        <name>Mn(2+)</name>
        <dbReference type="ChEBI" id="CHEBI:29035"/>
    </cofactor>
</comment>
<dbReference type="NCBIfam" id="NF011441">
    <property type="entry name" value="PRK14869.1-3"/>
    <property type="match status" value="1"/>
</dbReference>
<keyword evidence="11" id="KW-1185">Reference proteome</keyword>
<dbReference type="SUPFAM" id="SSF64182">
    <property type="entry name" value="DHH phosphoesterases"/>
    <property type="match status" value="1"/>
</dbReference>
<dbReference type="InterPro" id="IPR001667">
    <property type="entry name" value="DDH_dom"/>
</dbReference>
<evidence type="ECO:0000256" key="7">
    <source>
        <dbReference type="ARBA" id="ARBA00047820"/>
    </source>
</evidence>
<keyword evidence="5" id="KW-0464">Manganese</keyword>
<dbReference type="Pfam" id="PF01368">
    <property type="entry name" value="DHH"/>
    <property type="match status" value="1"/>
</dbReference>
<dbReference type="Pfam" id="PF00571">
    <property type="entry name" value="CBS"/>
    <property type="match status" value="2"/>
</dbReference>